<sequence length="169" mass="18991">MITMKTLKNIFLGILTLLTLQSCIVSGKPNMDFFKQSGYDFKGATFASFNVPVFMAKPFIKKALREDGESEEVIALVKKVSKIKVMTVDNGSKEMLNEYSRYLNDNNFEEWATIKHNGENVNVRVKQNGETIKNMMITVNSDKELVFVDVKGSFTADDISNVINAATDK</sequence>
<organism evidence="1 2">
    <name type="scientific">Chryseobacterium lathyri</name>
    <dbReference type="NCBI Taxonomy" id="395933"/>
    <lineage>
        <taxon>Bacteria</taxon>
        <taxon>Pseudomonadati</taxon>
        <taxon>Bacteroidota</taxon>
        <taxon>Flavobacteriia</taxon>
        <taxon>Flavobacteriales</taxon>
        <taxon>Weeksellaceae</taxon>
        <taxon>Chryseobacterium group</taxon>
        <taxon>Chryseobacterium</taxon>
    </lineage>
</organism>
<protein>
    <recommendedName>
        <fullName evidence="3">DUF4252 domain-containing protein</fullName>
    </recommendedName>
</protein>
<reference evidence="1 2" key="1">
    <citation type="submission" date="2019-07" db="EMBL/GenBank/DDBJ databases">
        <title>Whole genome shotgun sequence of Chryseobacterium lathyri NBRC 105250.</title>
        <authorList>
            <person name="Hosoyama A."/>
            <person name="Uohara A."/>
            <person name="Ohji S."/>
            <person name="Ichikawa N."/>
        </authorList>
    </citation>
    <scope>NUCLEOTIDE SEQUENCE [LARGE SCALE GENOMIC DNA]</scope>
    <source>
        <strain evidence="1 2">NBRC 105250</strain>
    </source>
</reference>
<comment type="caution">
    <text evidence="1">The sequence shown here is derived from an EMBL/GenBank/DDBJ whole genome shotgun (WGS) entry which is preliminary data.</text>
</comment>
<proteinExistence type="predicted"/>
<gene>
    <name evidence="1" type="ORF">CLA01_42500</name>
</gene>
<dbReference type="Pfam" id="PF14060">
    <property type="entry name" value="DUF4252"/>
    <property type="match status" value="1"/>
</dbReference>
<accession>A0A511YG66</accession>
<evidence type="ECO:0000313" key="2">
    <source>
        <dbReference type="Proteomes" id="UP000321150"/>
    </source>
</evidence>
<dbReference type="EMBL" id="BJYI01000028">
    <property type="protein sequence ID" value="GEN74178.1"/>
    <property type="molecule type" value="Genomic_DNA"/>
</dbReference>
<name>A0A511YG66_9FLAO</name>
<evidence type="ECO:0000313" key="1">
    <source>
        <dbReference type="EMBL" id="GEN74178.1"/>
    </source>
</evidence>
<dbReference type="Proteomes" id="UP000321150">
    <property type="component" value="Unassembled WGS sequence"/>
</dbReference>
<evidence type="ECO:0008006" key="3">
    <source>
        <dbReference type="Google" id="ProtNLM"/>
    </source>
</evidence>
<dbReference type="AlphaFoldDB" id="A0A511YG66"/>
<dbReference type="PROSITE" id="PS51257">
    <property type="entry name" value="PROKAR_LIPOPROTEIN"/>
    <property type="match status" value="1"/>
</dbReference>
<dbReference type="InterPro" id="IPR025348">
    <property type="entry name" value="DUF4252"/>
</dbReference>